<keyword evidence="2" id="KW-0472">Membrane</keyword>
<dbReference type="GO" id="GO:0055085">
    <property type="term" value="P:transmembrane transport"/>
    <property type="evidence" value="ECO:0007669"/>
    <property type="project" value="InterPro"/>
</dbReference>
<name>A0A0R0B6J4_9GAMM</name>
<comment type="caution">
    <text evidence="3">The sequence shown here is derived from an EMBL/GenBank/DDBJ whole genome shotgun (WGS) entry which is preliminary data.</text>
</comment>
<dbReference type="Proteomes" id="UP000051757">
    <property type="component" value="Unassembled WGS sequence"/>
</dbReference>
<reference evidence="3 4" key="1">
    <citation type="journal article" date="2016" name="Front. Microbiol.">
        <title>Genome Sequence of Type Strains of Genus Stenotrophomonas.</title>
        <authorList>
            <person name="Patil P.P."/>
            <person name="Midha S."/>
            <person name="Kumar S."/>
            <person name="Patil P.B."/>
        </authorList>
    </citation>
    <scope>NUCLEOTIDE SEQUENCE [LARGE SCALE GENOMIC DNA]</scope>
    <source>
        <strain evidence="3 4">LMG 978</strain>
    </source>
</reference>
<keyword evidence="2" id="KW-0812">Transmembrane</keyword>
<proteinExistence type="predicted"/>
<feature type="coiled-coil region" evidence="1">
    <location>
        <begin position="80"/>
        <end position="125"/>
    </location>
</feature>
<feature type="transmembrane region" description="Helical" evidence="2">
    <location>
        <begin position="46"/>
        <end position="65"/>
    </location>
</feature>
<dbReference type="AlphaFoldDB" id="A0A0R0B6J4"/>
<keyword evidence="1" id="KW-0175">Coiled coil</keyword>
<gene>
    <name evidence="3" type="ORF">ARC23_05865</name>
</gene>
<evidence type="ECO:0000313" key="4">
    <source>
        <dbReference type="Proteomes" id="UP000051757"/>
    </source>
</evidence>
<dbReference type="InterPro" id="IPR007251">
    <property type="entry name" value="Iron_permease_Fet4"/>
</dbReference>
<evidence type="ECO:0000256" key="1">
    <source>
        <dbReference type="SAM" id="Coils"/>
    </source>
</evidence>
<protein>
    <recommendedName>
        <fullName evidence="5">Low affinity iron permease family protein</fullName>
    </recommendedName>
</protein>
<accession>A0A0R0B6J4</accession>
<organism evidence="3 4">
    <name type="scientific">Stenotrophomonas beteli</name>
    <dbReference type="NCBI Taxonomy" id="3384461"/>
    <lineage>
        <taxon>Bacteria</taxon>
        <taxon>Pseudomonadati</taxon>
        <taxon>Pseudomonadota</taxon>
        <taxon>Gammaproteobacteria</taxon>
        <taxon>Lysobacterales</taxon>
        <taxon>Lysobacteraceae</taxon>
        <taxon>Stenotrophomonas</taxon>
        <taxon>Stenotrophomonas maltophilia group</taxon>
    </lineage>
</organism>
<evidence type="ECO:0008006" key="5">
    <source>
        <dbReference type="Google" id="ProtNLM"/>
    </source>
</evidence>
<dbReference type="OrthoDB" id="119761at2"/>
<dbReference type="EMBL" id="LLXV01000014">
    <property type="protein sequence ID" value="KRG52649.1"/>
    <property type="molecule type" value="Genomic_DNA"/>
</dbReference>
<evidence type="ECO:0000313" key="3">
    <source>
        <dbReference type="EMBL" id="KRG52649.1"/>
    </source>
</evidence>
<sequence>MIRRGFARVAAATARLSGSLGAFVAALGVIITWAASGPAFHFNDTWQLVVNTGTTIVTFLMVFLIQHTQNADTAALHIKLDELIRVSKDANQELLNLESMEPAHLEEIRQRYEALAKTAADIKSKKERCMPCGADAAAEA</sequence>
<keyword evidence="2" id="KW-1133">Transmembrane helix</keyword>
<feature type="transmembrane region" description="Helical" evidence="2">
    <location>
        <begin position="12"/>
        <end position="34"/>
    </location>
</feature>
<keyword evidence="4" id="KW-1185">Reference proteome</keyword>
<dbReference type="Pfam" id="PF04120">
    <property type="entry name" value="Iron_permease"/>
    <property type="match status" value="1"/>
</dbReference>
<evidence type="ECO:0000256" key="2">
    <source>
        <dbReference type="SAM" id="Phobius"/>
    </source>
</evidence>